<dbReference type="RefSeq" id="XP_031020046.1">
    <property type="nucleotide sequence ID" value="XM_031155843.1"/>
</dbReference>
<keyword evidence="2 6" id="KW-0812">Transmembrane</keyword>
<dbReference type="GO" id="GO:0016020">
    <property type="term" value="C:membrane"/>
    <property type="evidence" value="ECO:0007669"/>
    <property type="project" value="UniProtKB-SubCell"/>
</dbReference>
<feature type="region of interest" description="Disordered" evidence="5">
    <location>
        <begin position="29"/>
        <end position="79"/>
    </location>
</feature>
<dbReference type="EMBL" id="QKXC01000038">
    <property type="protein sequence ID" value="RBR25455.1"/>
    <property type="molecule type" value="Genomic_DNA"/>
</dbReference>
<keyword evidence="8" id="KW-1185">Reference proteome</keyword>
<accession>A0A366SA03</accession>
<protein>
    <recommendedName>
        <fullName evidence="9">Mid2 domain-containing protein</fullName>
    </recommendedName>
</protein>
<evidence type="ECO:0008006" key="9">
    <source>
        <dbReference type="Google" id="ProtNLM"/>
    </source>
</evidence>
<name>A0A366SA03_9HYPO</name>
<feature type="compositionally biased region" description="Polar residues" evidence="5">
    <location>
        <begin position="61"/>
        <end position="76"/>
    </location>
</feature>
<feature type="compositionally biased region" description="Low complexity" evidence="5">
    <location>
        <begin position="35"/>
        <end position="48"/>
    </location>
</feature>
<keyword evidence="4 6" id="KW-0472">Membrane</keyword>
<evidence type="ECO:0000256" key="3">
    <source>
        <dbReference type="ARBA" id="ARBA00022989"/>
    </source>
</evidence>
<feature type="transmembrane region" description="Helical" evidence="6">
    <location>
        <begin position="79"/>
        <end position="102"/>
    </location>
</feature>
<keyword evidence="3 6" id="KW-1133">Transmembrane helix</keyword>
<proteinExistence type="predicted"/>
<dbReference type="OrthoDB" id="3547571at2759"/>
<dbReference type="InterPro" id="IPR051694">
    <property type="entry name" value="Immunoregulatory_rcpt-like"/>
</dbReference>
<feature type="compositionally biased region" description="Pro residues" evidence="5">
    <location>
        <begin position="153"/>
        <end position="164"/>
    </location>
</feature>
<reference evidence="7 8" key="1">
    <citation type="submission" date="2018-06" db="EMBL/GenBank/DDBJ databases">
        <title>Fusarium incarnatum-equiseti species complex species 28.</title>
        <authorList>
            <person name="Gardiner D.M."/>
        </authorList>
    </citation>
    <scope>NUCLEOTIDE SEQUENCE [LARGE SCALE GENOMIC DNA]</scope>
    <source>
        <strain evidence="7 8">FIESC_28</strain>
    </source>
</reference>
<dbReference type="GeneID" id="41991139"/>
<sequence>MDEGHTYTQMGCGAVFATDTFFITPKVPQLTKPGTTETTMTAETLEPTSDTTDETAPSEIASETANEASGSHPSSNVGAIVGGVVGGLAVICGTAIAALYLLRKNRGDRPETEKGTATKPTAPDDRPKELDVSNPFGLLESKQASELQGSASPAPPQLPPVELP</sequence>
<comment type="subcellular location">
    <subcellularLocation>
        <location evidence="1">Membrane</location>
        <topology evidence="1">Single-pass membrane protein</topology>
    </subcellularLocation>
</comment>
<dbReference type="PANTHER" id="PTHR15549">
    <property type="entry name" value="PAIRED IMMUNOGLOBULIN-LIKE TYPE 2 RECEPTOR"/>
    <property type="match status" value="1"/>
</dbReference>
<gene>
    <name evidence="7" type="ORF">FIESC28_01693</name>
</gene>
<dbReference type="AlphaFoldDB" id="A0A366SA03"/>
<dbReference type="PANTHER" id="PTHR15549:SF30">
    <property type="entry name" value="MID2 DOMAIN-CONTAINING PROTEIN"/>
    <property type="match status" value="1"/>
</dbReference>
<evidence type="ECO:0000256" key="1">
    <source>
        <dbReference type="ARBA" id="ARBA00004167"/>
    </source>
</evidence>
<evidence type="ECO:0000313" key="8">
    <source>
        <dbReference type="Proteomes" id="UP000253153"/>
    </source>
</evidence>
<dbReference type="GO" id="GO:0071944">
    <property type="term" value="C:cell periphery"/>
    <property type="evidence" value="ECO:0007669"/>
    <property type="project" value="UniProtKB-ARBA"/>
</dbReference>
<evidence type="ECO:0000256" key="4">
    <source>
        <dbReference type="ARBA" id="ARBA00023136"/>
    </source>
</evidence>
<dbReference type="Proteomes" id="UP000253153">
    <property type="component" value="Unassembled WGS sequence"/>
</dbReference>
<feature type="region of interest" description="Disordered" evidence="5">
    <location>
        <begin position="103"/>
        <end position="164"/>
    </location>
</feature>
<comment type="caution">
    <text evidence="7">The sequence shown here is derived from an EMBL/GenBank/DDBJ whole genome shotgun (WGS) entry which is preliminary data.</text>
</comment>
<evidence type="ECO:0000256" key="5">
    <source>
        <dbReference type="SAM" id="MobiDB-lite"/>
    </source>
</evidence>
<evidence type="ECO:0000256" key="6">
    <source>
        <dbReference type="SAM" id="Phobius"/>
    </source>
</evidence>
<evidence type="ECO:0000313" key="7">
    <source>
        <dbReference type="EMBL" id="RBR25455.1"/>
    </source>
</evidence>
<organism evidence="7 8">
    <name type="scientific">Fusarium coffeatum</name>
    <dbReference type="NCBI Taxonomy" id="231269"/>
    <lineage>
        <taxon>Eukaryota</taxon>
        <taxon>Fungi</taxon>
        <taxon>Dikarya</taxon>
        <taxon>Ascomycota</taxon>
        <taxon>Pezizomycotina</taxon>
        <taxon>Sordariomycetes</taxon>
        <taxon>Hypocreomycetidae</taxon>
        <taxon>Hypocreales</taxon>
        <taxon>Nectriaceae</taxon>
        <taxon>Fusarium</taxon>
        <taxon>Fusarium incarnatum-equiseti species complex</taxon>
    </lineage>
</organism>
<feature type="compositionally biased region" description="Basic and acidic residues" evidence="5">
    <location>
        <begin position="105"/>
        <end position="131"/>
    </location>
</feature>
<evidence type="ECO:0000256" key="2">
    <source>
        <dbReference type="ARBA" id="ARBA00022692"/>
    </source>
</evidence>